<dbReference type="Pfam" id="PF01381">
    <property type="entry name" value="HTH_3"/>
    <property type="match status" value="1"/>
</dbReference>
<dbReference type="PANTHER" id="PTHR46797:SF23">
    <property type="entry name" value="HTH-TYPE TRANSCRIPTIONAL REGULATOR SUTR"/>
    <property type="match status" value="1"/>
</dbReference>
<dbReference type="InterPro" id="IPR010359">
    <property type="entry name" value="IrrE_HExxH"/>
</dbReference>
<feature type="region of interest" description="Disordered" evidence="5">
    <location>
        <begin position="469"/>
        <end position="490"/>
    </location>
</feature>
<dbReference type="SMART" id="SM00530">
    <property type="entry name" value="HTH_XRE"/>
    <property type="match status" value="1"/>
</dbReference>
<dbReference type="PROSITE" id="PS50943">
    <property type="entry name" value="HTH_CROC1"/>
    <property type="match status" value="1"/>
</dbReference>
<dbReference type="GeneID" id="60751504"/>
<dbReference type="SUPFAM" id="SSF47413">
    <property type="entry name" value="lambda repressor-like DNA-binding domains"/>
    <property type="match status" value="1"/>
</dbReference>
<proteinExistence type="inferred from homology"/>
<dbReference type="RefSeq" id="WP_131735009.1">
    <property type="nucleotide sequence ID" value="NZ_CAACYD010000007.1"/>
</dbReference>
<evidence type="ECO:0000256" key="1">
    <source>
        <dbReference type="ARBA" id="ARBA00007227"/>
    </source>
</evidence>
<dbReference type="InterPro" id="IPR010982">
    <property type="entry name" value="Lambda_DNA-bd_dom_sf"/>
</dbReference>
<dbReference type="Gene3D" id="1.10.260.40">
    <property type="entry name" value="lambda repressor-like DNA-binding domains"/>
    <property type="match status" value="1"/>
</dbReference>
<dbReference type="CDD" id="cd00093">
    <property type="entry name" value="HTH_XRE"/>
    <property type="match status" value="1"/>
</dbReference>
<evidence type="ECO:0000256" key="4">
    <source>
        <dbReference type="ARBA" id="ARBA00023163"/>
    </source>
</evidence>
<evidence type="ECO:0000313" key="8">
    <source>
        <dbReference type="Proteomes" id="UP000360750"/>
    </source>
</evidence>
<evidence type="ECO:0000256" key="5">
    <source>
        <dbReference type="SAM" id="MobiDB-lite"/>
    </source>
</evidence>
<dbReference type="InterPro" id="IPR026281">
    <property type="entry name" value="HTH_RamB"/>
</dbReference>
<evidence type="ECO:0000256" key="2">
    <source>
        <dbReference type="ARBA" id="ARBA00023015"/>
    </source>
</evidence>
<sequence>MARTSTGTGRLYVGARLRRLRADHGLSQAALARRINLSTSYVNQLENDQRPITVPVLMTLTREFGLDPNYFSADGDARLVADVVDALAPHIDLGDSHRSEVAELVARMPDVAHALVSMHRSLSSATTELETYRAHVTEPGNTALPPMPFEEVRDFFYDNKNHFVELDDAAESLFEGHRLSIGGLDVQLTDLLASEYGVRVKILAPPGARAGNAGGPKRRFDTETRTLYLARTLTSGQRAFQMATQIALMTQDALIERLIAGADRLSQTSVPVARIGLANYFAGALILPYSRFLHAAEEWHYDIEMLGLHFEVGFETVCHRLSTLQRPGNQGVPFIFVRTDRAGNISKRQSATAFHFSRVGGSCPLWVVHDAFTAPGRIHVQVSQMPDGRSYFWVARTTDDGRSSYLGTRKTFAVGLGCDLTHAHKLVYSTGVDLHDPRTMVPIGAGCKVCERDACPQRAFPQIGRPLNVDSRISDSIPYRPAPDTPREHH</sequence>
<feature type="domain" description="HTH cro/C1-type" evidence="6">
    <location>
        <begin position="17"/>
        <end position="71"/>
    </location>
</feature>
<dbReference type="AlphaFoldDB" id="A0ABD7V6T1"/>
<comment type="similarity">
    <text evidence="1">Belongs to the short-chain fatty acyl-CoA assimilation regulator (ScfR) family.</text>
</comment>
<dbReference type="GO" id="GO:0003677">
    <property type="term" value="F:DNA binding"/>
    <property type="evidence" value="ECO:0007669"/>
    <property type="project" value="UniProtKB-KW"/>
</dbReference>
<dbReference type="InterPro" id="IPR018653">
    <property type="entry name" value="ScfR_C"/>
</dbReference>
<evidence type="ECO:0000313" key="7">
    <source>
        <dbReference type="EMBL" id="VFA89955.1"/>
    </source>
</evidence>
<evidence type="ECO:0000259" key="6">
    <source>
        <dbReference type="PROSITE" id="PS50943"/>
    </source>
</evidence>
<dbReference type="PIRSF" id="PIRSF019251">
    <property type="entry name" value="Rv0465c"/>
    <property type="match status" value="1"/>
</dbReference>
<dbReference type="PANTHER" id="PTHR46797">
    <property type="entry name" value="HTH-TYPE TRANSCRIPTIONAL REGULATOR"/>
    <property type="match status" value="1"/>
</dbReference>
<dbReference type="InterPro" id="IPR001387">
    <property type="entry name" value="Cro/C1-type_HTH"/>
</dbReference>
<reference evidence="7 8" key="1">
    <citation type="submission" date="2019-02" db="EMBL/GenBank/DDBJ databases">
        <authorList>
            <consortium name="Pathogen Informatics"/>
        </authorList>
    </citation>
    <scope>NUCLEOTIDE SEQUENCE [LARGE SCALE GENOMIC DNA]</scope>
    <source>
        <strain evidence="7 8">3012STDY6756503</strain>
    </source>
</reference>
<accession>A0ABD7V6T1</accession>
<name>A0ABD7V6T1_9ACTN</name>
<organism evidence="7 8">
    <name type="scientific">Gordonia paraffinivorans</name>
    <dbReference type="NCBI Taxonomy" id="175628"/>
    <lineage>
        <taxon>Bacteria</taxon>
        <taxon>Bacillati</taxon>
        <taxon>Actinomycetota</taxon>
        <taxon>Actinomycetes</taxon>
        <taxon>Mycobacteriales</taxon>
        <taxon>Gordoniaceae</taxon>
        <taxon>Gordonia</taxon>
    </lineage>
</organism>
<dbReference type="EMBL" id="CAACYD010000007">
    <property type="protein sequence ID" value="VFA89955.1"/>
    <property type="molecule type" value="Genomic_DNA"/>
</dbReference>
<keyword evidence="2" id="KW-0805">Transcription regulation</keyword>
<keyword evidence="4" id="KW-0804">Transcription</keyword>
<dbReference type="Pfam" id="PF09856">
    <property type="entry name" value="ScfRs"/>
    <property type="match status" value="1"/>
</dbReference>
<keyword evidence="3" id="KW-0238">DNA-binding</keyword>
<evidence type="ECO:0000256" key="3">
    <source>
        <dbReference type="ARBA" id="ARBA00023125"/>
    </source>
</evidence>
<dbReference type="Proteomes" id="UP000360750">
    <property type="component" value="Unassembled WGS sequence"/>
</dbReference>
<comment type="caution">
    <text evidence="7">The sequence shown here is derived from an EMBL/GenBank/DDBJ whole genome shotgun (WGS) entry which is preliminary data.</text>
</comment>
<dbReference type="InterPro" id="IPR050807">
    <property type="entry name" value="TransReg_Diox_bact_type"/>
</dbReference>
<gene>
    <name evidence="7" type="ORF">NCTC8139_03532</name>
</gene>
<protein>
    <submittedName>
        <fullName evidence="7">Predicted transcriptional regulator</fullName>
    </submittedName>
</protein>
<dbReference type="Pfam" id="PF06114">
    <property type="entry name" value="Peptidase_M78"/>
    <property type="match status" value="1"/>
</dbReference>